<dbReference type="AlphaFoldDB" id="A0A1Z4KTL7"/>
<dbReference type="Pfam" id="PF13181">
    <property type="entry name" value="TPR_8"/>
    <property type="match status" value="1"/>
</dbReference>
<dbReference type="Proteomes" id="UP000217507">
    <property type="component" value="Chromosome"/>
</dbReference>
<dbReference type="Gene3D" id="1.25.40.10">
    <property type="entry name" value="Tetratricopeptide repeat domain"/>
    <property type="match status" value="2"/>
</dbReference>
<gene>
    <name evidence="4" type="ORF">NIES23_51660</name>
</gene>
<dbReference type="InterPro" id="IPR050498">
    <property type="entry name" value="Ycf3"/>
</dbReference>
<evidence type="ECO:0000256" key="1">
    <source>
        <dbReference type="ARBA" id="ARBA00022737"/>
    </source>
</evidence>
<evidence type="ECO:0000313" key="4">
    <source>
        <dbReference type="EMBL" id="BAY72341.1"/>
    </source>
</evidence>
<organism evidence="4 5">
    <name type="scientific">Trichormus variabilis NIES-23</name>
    <dbReference type="NCBI Taxonomy" id="1973479"/>
    <lineage>
        <taxon>Bacteria</taxon>
        <taxon>Bacillati</taxon>
        <taxon>Cyanobacteriota</taxon>
        <taxon>Cyanophyceae</taxon>
        <taxon>Nostocales</taxon>
        <taxon>Nostocaceae</taxon>
        <taxon>Trichormus</taxon>
    </lineage>
</organism>
<dbReference type="Pfam" id="PF13174">
    <property type="entry name" value="TPR_6"/>
    <property type="match status" value="1"/>
</dbReference>
<name>A0A1Z4KTL7_ANAVA</name>
<protein>
    <submittedName>
        <fullName evidence="4">Uncharacterized protein</fullName>
    </submittedName>
</protein>
<evidence type="ECO:0000256" key="2">
    <source>
        <dbReference type="ARBA" id="ARBA00022803"/>
    </source>
</evidence>
<accession>A0A1Z4KTL7</accession>
<keyword evidence="2 3" id="KW-0802">TPR repeat</keyword>
<dbReference type="EMBL" id="AP018216">
    <property type="protein sequence ID" value="BAY72341.1"/>
    <property type="molecule type" value="Genomic_DNA"/>
</dbReference>
<sequence length="353" mass="39631">MDVDHKTNLTLRKYFYTLKSMKFTSITYTLSAVLLLGFSIPLVFAQTPDSGLSADCQMPIPPNLNSVDHFLGMGHFQQDCKKDLSAAVAAFSQAIKLNPQAEEPYYHRANSYAAMGNYQAAVTDYTEVIRQNTGRLGFSTGAYWHRARAYEKLGEKQKAISDLTQLIGNNSSLNAEEYLFRANLYKELGNKESAIADYKIAEKLLQQYADGVFHTGMMDTRYEQMLDQVRNELSSMGVAVTVPKTTTGNILRTIAKTEVERALNLARLQSQHPTVKNFDAQLQDLYKQLANTQPQVESGVVKNLIANAAYEKIDDLKIERSQLLTKYTLDSPIIGVIDSQTSELESLIHRNKF</sequence>
<keyword evidence="1" id="KW-0677">Repeat</keyword>
<dbReference type="GO" id="GO:0046813">
    <property type="term" value="P:receptor-mediated virion attachment to host cell"/>
    <property type="evidence" value="ECO:0007669"/>
    <property type="project" value="TreeGrafter"/>
</dbReference>
<feature type="repeat" description="TPR" evidence="3">
    <location>
        <begin position="102"/>
        <end position="135"/>
    </location>
</feature>
<dbReference type="PANTHER" id="PTHR44858:SF1">
    <property type="entry name" value="UDP-N-ACETYLGLUCOSAMINE--PEPTIDE N-ACETYLGLUCOSAMINYLTRANSFERASE SPINDLY-RELATED"/>
    <property type="match status" value="1"/>
</dbReference>
<dbReference type="PROSITE" id="PS50005">
    <property type="entry name" value="TPR"/>
    <property type="match status" value="1"/>
</dbReference>
<dbReference type="InterPro" id="IPR019734">
    <property type="entry name" value="TPR_rpt"/>
</dbReference>
<evidence type="ECO:0000256" key="3">
    <source>
        <dbReference type="PROSITE-ProRule" id="PRU00339"/>
    </source>
</evidence>
<evidence type="ECO:0000313" key="5">
    <source>
        <dbReference type="Proteomes" id="UP000217507"/>
    </source>
</evidence>
<dbReference type="GO" id="GO:0009279">
    <property type="term" value="C:cell outer membrane"/>
    <property type="evidence" value="ECO:0007669"/>
    <property type="project" value="TreeGrafter"/>
</dbReference>
<dbReference type="PANTHER" id="PTHR44858">
    <property type="entry name" value="TETRATRICOPEPTIDE REPEAT PROTEIN 6"/>
    <property type="match status" value="1"/>
</dbReference>
<dbReference type="InterPro" id="IPR011990">
    <property type="entry name" value="TPR-like_helical_dom_sf"/>
</dbReference>
<proteinExistence type="predicted"/>
<dbReference type="SUPFAM" id="SSF48452">
    <property type="entry name" value="TPR-like"/>
    <property type="match status" value="1"/>
</dbReference>
<dbReference type="Pfam" id="PF13414">
    <property type="entry name" value="TPR_11"/>
    <property type="match status" value="1"/>
</dbReference>
<dbReference type="SMART" id="SM00028">
    <property type="entry name" value="TPR"/>
    <property type="match status" value="4"/>
</dbReference>
<reference evidence="4 5" key="1">
    <citation type="submission" date="2017-06" db="EMBL/GenBank/DDBJ databases">
        <title>Genome sequencing of cyanobaciteial culture collection at National Institute for Environmental Studies (NIES).</title>
        <authorList>
            <person name="Hirose Y."/>
            <person name="Shimura Y."/>
            <person name="Fujisawa T."/>
            <person name="Nakamura Y."/>
            <person name="Kawachi M."/>
        </authorList>
    </citation>
    <scope>NUCLEOTIDE SEQUENCE [LARGE SCALE GENOMIC DNA]</scope>
    <source>
        <strain evidence="4 5">NIES-23</strain>
    </source>
</reference>